<evidence type="ECO:0000313" key="1">
    <source>
        <dbReference type="EMBL" id="OMD47101.1"/>
    </source>
</evidence>
<dbReference type="EMBL" id="MPTB01000017">
    <property type="protein sequence ID" value="OMD47101.1"/>
    <property type="molecule type" value="Genomic_DNA"/>
</dbReference>
<comment type="caution">
    <text evidence="1">The sequence shown here is derived from an EMBL/GenBank/DDBJ whole genome shotgun (WGS) entry which is preliminary data.</text>
</comment>
<sequence length="106" mass="12333">MDDSTKELAADVQNCFRQRLLQGVQVMQGFIFKKDYRENEVLRKSLSGLAASSFGISFEQWYQEDSARFLSEVWLYPGTGAALLYRLYFRQHQLRGDPEIRRDSTG</sequence>
<evidence type="ECO:0000313" key="2">
    <source>
        <dbReference type="Proteomes" id="UP000187412"/>
    </source>
</evidence>
<dbReference type="RefSeq" id="WP_076111247.1">
    <property type="nucleotide sequence ID" value="NZ_MPTB01000017.1"/>
</dbReference>
<reference evidence="1 2" key="1">
    <citation type="submission" date="2016-10" db="EMBL/GenBank/DDBJ databases">
        <title>Paenibacillus species isolates.</title>
        <authorList>
            <person name="Beno S.M."/>
        </authorList>
    </citation>
    <scope>NUCLEOTIDE SEQUENCE [LARGE SCALE GENOMIC DNA]</scope>
    <source>
        <strain evidence="1 2">FSL H7-0744</strain>
    </source>
</reference>
<protein>
    <submittedName>
        <fullName evidence="1">Uncharacterized protein</fullName>
    </submittedName>
</protein>
<gene>
    <name evidence="1" type="ORF">BSK56_14885</name>
</gene>
<accession>A0ABX3HDA5</accession>
<proteinExistence type="predicted"/>
<name>A0ABX3HDA5_PAEBO</name>
<dbReference type="Proteomes" id="UP000187412">
    <property type="component" value="Unassembled WGS sequence"/>
</dbReference>
<keyword evidence="2" id="KW-1185">Reference proteome</keyword>
<organism evidence="1 2">
    <name type="scientific">Paenibacillus borealis</name>
    <dbReference type="NCBI Taxonomy" id="160799"/>
    <lineage>
        <taxon>Bacteria</taxon>
        <taxon>Bacillati</taxon>
        <taxon>Bacillota</taxon>
        <taxon>Bacilli</taxon>
        <taxon>Bacillales</taxon>
        <taxon>Paenibacillaceae</taxon>
        <taxon>Paenibacillus</taxon>
    </lineage>
</organism>